<evidence type="ECO:0000313" key="2">
    <source>
        <dbReference type="Proteomes" id="UP000608522"/>
    </source>
</evidence>
<dbReference type="RefSeq" id="WP_202203024.1">
    <property type="nucleotide sequence ID" value="NZ_BAAATO010000003.1"/>
</dbReference>
<accession>A0ABQ3TNU3</accession>
<evidence type="ECO:0000313" key="1">
    <source>
        <dbReference type="EMBL" id="GHI81997.1"/>
    </source>
</evidence>
<dbReference type="Proteomes" id="UP000608522">
    <property type="component" value="Unassembled WGS sequence"/>
</dbReference>
<name>A0ABQ3TNU3_9ACTN</name>
<comment type="caution">
    <text evidence="1">The sequence shown here is derived from an EMBL/GenBank/DDBJ whole genome shotgun (WGS) entry which is preliminary data.</text>
</comment>
<dbReference type="EMBL" id="BNED01000005">
    <property type="protein sequence ID" value="GHI81997.1"/>
    <property type="molecule type" value="Genomic_DNA"/>
</dbReference>
<dbReference type="SUPFAM" id="SSF48150">
    <property type="entry name" value="DNA-glycosylase"/>
    <property type="match status" value="1"/>
</dbReference>
<gene>
    <name evidence="1" type="ORF">Sspor_75580</name>
</gene>
<reference evidence="2" key="1">
    <citation type="submission" date="2023-07" db="EMBL/GenBank/DDBJ databases">
        <title>Whole genome shotgun sequence of Streptomyces spororaveus NBRC 15456.</title>
        <authorList>
            <person name="Komaki H."/>
            <person name="Tamura T."/>
        </authorList>
    </citation>
    <scope>NUCLEOTIDE SEQUENCE [LARGE SCALE GENOMIC DNA]</scope>
    <source>
        <strain evidence="2">NBRC 15456</strain>
    </source>
</reference>
<keyword evidence="2" id="KW-1185">Reference proteome</keyword>
<sequence>MTAPSPARQLADHVREVLGEGPFAPPGGWSHMGAVICDVSFQARTRYVSTLLPRLLRLREEWPDAATVSGFQARLAAHDLAATLDFRSPGKVAKAHDITDLLVAERVDTREDLHGWLGRPAGRAALRAVKGVGPKSVDYLGNLVGRSQVAVDVHLRAFAADAGVPNLGYEPLRAAYEEAAALLGHDPGALEHAVWGSRASHGAGRTGITG</sequence>
<proteinExistence type="predicted"/>
<dbReference type="InterPro" id="IPR011257">
    <property type="entry name" value="DNA_glycosylase"/>
</dbReference>
<protein>
    <submittedName>
        <fullName evidence="1">Uncharacterized protein</fullName>
    </submittedName>
</protein>
<organism evidence="1 2">
    <name type="scientific">Streptomyces spororaveus</name>
    <dbReference type="NCBI Taxonomy" id="284039"/>
    <lineage>
        <taxon>Bacteria</taxon>
        <taxon>Bacillati</taxon>
        <taxon>Actinomycetota</taxon>
        <taxon>Actinomycetes</taxon>
        <taxon>Kitasatosporales</taxon>
        <taxon>Streptomycetaceae</taxon>
        <taxon>Streptomyces</taxon>
    </lineage>
</organism>